<dbReference type="EMBL" id="VLLC01000006">
    <property type="protein sequence ID" value="TWI74163.1"/>
    <property type="molecule type" value="Genomic_DNA"/>
</dbReference>
<dbReference type="InterPro" id="IPR035965">
    <property type="entry name" value="PAS-like_dom_sf"/>
</dbReference>
<dbReference type="InterPro" id="IPR013655">
    <property type="entry name" value="PAS_fold_3"/>
</dbReference>
<dbReference type="Gene3D" id="1.10.287.130">
    <property type="match status" value="1"/>
</dbReference>
<evidence type="ECO:0000256" key="14">
    <source>
        <dbReference type="PROSITE-ProRule" id="PRU00169"/>
    </source>
</evidence>
<keyword evidence="8" id="KW-0418">Kinase</keyword>
<dbReference type="FunFam" id="1.10.287.130:FF:000038">
    <property type="entry name" value="Sensory transduction histidine kinase"/>
    <property type="match status" value="1"/>
</dbReference>
<evidence type="ECO:0000259" key="17">
    <source>
        <dbReference type="PROSITE" id="PS50110"/>
    </source>
</evidence>
<keyword evidence="7" id="KW-0547">Nucleotide-binding</keyword>
<keyword evidence="22" id="KW-1185">Reference proteome</keyword>
<accession>A0A562RZ67</accession>
<dbReference type="GO" id="GO:0006355">
    <property type="term" value="P:regulation of DNA-templated transcription"/>
    <property type="evidence" value="ECO:0007669"/>
    <property type="project" value="InterPro"/>
</dbReference>
<evidence type="ECO:0000256" key="6">
    <source>
        <dbReference type="ARBA" id="ARBA00022692"/>
    </source>
</evidence>
<keyword evidence="4 14" id="KW-0597">Phosphoprotein</keyword>
<comment type="caution">
    <text evidence="21">The sequence shown here is derived from an EMBL/GenBank/DDBJ whole genome shotgun (WGS) entry which is preliminary data.</text>
</comment>
<evidence type="ECO:0000256" key="11">
    <source>
        <dbReference type="ARBA" id="ARBA00023012"/>
    </source>
</evidence>
<feature type="transmembrane region" description="Helical" evidence="15">
    <location>
        <begin position="198"/>
        <end position="219"/>
    </location>
</feature>
<feature type="domain" description="PAC" evidence="19">
    <location>
        <begin position="648"/>
        <end position="701"/>
    </location>
</feature>
<dbReference type="GO" id="GO:0005886">
    <property type="term" value="C:plasma membrane"/>
    <property type="evidence" value="ECO:0007669"/>
    <property type="project" value="TreeGrafter"/>
</dbReference>
<evidence type="ECO:0000259" key="18">
    <source>
        <dbReference type="PROSITE" id="PS50112"/>
    </source>
</evidence>
<proteinExistence type="predicted"/>
<feature type="transmembrane region" description="Helical" evidence="15">
    <location>
        <begin position="530"/>
        <end position="551"/>
    </location>
</feature>
<keyword evidence="11" id="KW-0902">Two-component regulatory system</keyword>
<dbReference type="InterPro" id="IPR005467">
    <property type="entry name" value="His_kinase_dom"/>
</dbReference>
<dbReference type="SUPFAM" id="SSF47384">
    <property type="entry name" value="Homodimeric domain of signal transducing histidine kinase"/>
    <property type="match status" value="1"/>
</dbReference>
<dbReference type="FunFam" id="3.30.565.10:FF:000010">
    <property type="entry name" value="Sensor histidine kinase RcsC"/>
    <property type="match status" value="1"/>
</dbReference>
<keyword evidence="9" id="KW-0067">ATP-binding</keyword>
<evidence type="ECO:0000259" key="16">
    <source>
        <dbReference type="PROSITE" id="PS50109"/>
    </source>
</evidence>
<feature type="domain" description="PAS" evidence="18">
    <location>
        <begin position="571"/>
        <end position="644"/>
    </location>
</feature>
<dbReference type="InterPro" id="IPR004358">
    <property type="entry name" value="Sig_transdc_His_kin-like_C"/>
</dbReference>
<evidence type="ECO:0000256" key="12">
    <source>
        <dbReference type="ARBA" id="ARBA00023136"/>
    </source>
</evidence>
<dbReference type="InterPro" id="IPR042240">
    <property type="entry name" value="CHASE_sf"/>
</dbReference>
<evidence type="ECO:0000256" key="7">
    <source>
        <dbReference type="ARBA" id="ARBA00022741"/>
    </source>
</evidence>
<dbReference type="RefSeq" id="WP_144683144.1">
    <property type="nucleotide sequence ID" value="NZ_VLLC01000006.1"/>
</dbReference>
<dbReference type="CDD" id="cd17546">
    <property type="entry name" value="REC_hyHK_CKI1_RcsC-like"/>
    <property type="match status" value="1"/>
</dbReference>
<evidence type="ECO:0000256" key="2">
    <source>
        <dbReference type="ARBA" id="ARBA00004370"/>
    </source>
</evidence>
<keyword evidence="5" id="KW-0808">Transferase</keyword>
<gene>
    <name evidence="21" type="ORF">LZ24_01103</name>
</gene>
<dbReference type="SUPFAM" id="SSF55874">
    <property type="entry name" value="ATPase domain of HSP90 chaperone/DNA topoisomerase II/histidine kinase"/>
    <property type="match status" value="1"/>
</dbReference>
<dbReference type="Pfam" id="PF08447">
    <property type="entry name" value="PAS_3"/>
    <property type="match status" value="1"/>
</dbReference>
<dbReference type="EC" id="2.7.13.3" evidence="3"/>
<reference evidence="21 22" key="1">
    <citation type="submission" date="2019-07" db="EMBL/GenBank/DDBJ databases">
        <title>Genome sequencing of 100 strains of the haloalkaliphilic chemolithoautotrophic sulfur-oxidizing bacterium Thioalkalivibrio.</title>
        <authorList>
            <person name="Muyzer G."/>
        </authorList>
    </citation>
    <scope>NUCLEOTIDE SEQUENCE [LARGE SCALE GENOMIC DNA]</scope>
    <source>
        <strain evidence="21 22">ASO4-4</strain>
    </source>
</reference>
<evidence type="ECO:0000313" key="21">
    <source>
        <dbReference type="EMBL" id="TWI74163.1"/>
    </source>
</evidence>
<evidence type="ECO:0000256" key="1">
    <source>
        <dbReference type="ARBA" id="ARBA00000085"/>
    </source>
</evidence>
<dbReference type="GO" id="GO:0009927">
    <property type="term" value="F:histidine phosphotransfer kinase activity"/>
    <property type="evidence" value="ECO:0007669"/>
    <property type="project" value="TreeGrafter"/>
</dbReference>
<feature type="domain" description="PAC" evidence="19">
    <location>
        <begin position="885"/>
        <end position="937"/>
    </location>
</feature>
<name>A0A562RZ67_9BACT</name>
<dbReference type="PROSITE" id="PS50839">
    <property type="entry name" value="CHASE"/>
    <property type="match status" value="1"/>
</dbReference>
<comment type="subcellular location">
    <subcellularLocation>
        <location evidence="2">Membrane</location>
    </subcellularLocation>
</comment>
<dbReference type="Pfam" id="PF00512">
    <property type="entry name" value="HisKA"/>
    <property type="match status" value="1"/>
</dbReference>
<dbReference type="Proteomes" id="UP000318307">
    <property type="component" value="Unassembled WGS sequence"/>
</dbReference>
<dbReference type="CDD" id="cd00082">
    <property type="entry name" value="HisKA"/>
    <property type="match status" value="1"/>
</dbReference>
<dbReference type="SMART" id="SM00086">
    <property type="entry name" value="PAC"/>
    <property type="match status" value="3"/>
</dbReference>
<dbReference type="InterPro" id="IPR003594">
    <property type="entry name" value="HATPase_dom"/>
</dbReference>
<dbReference type="PANTHER" id="PTHR43047:SF72">
    <property type="entry name" value="OSMOSENSING HISTIDINE PROTEIN KINASE SLN1"/>
    <property type="match status" value="1"/>
</dbReference>
<dbReference type="Pfam" id="PF02518">
    <property type="entry name" value="HATPase_c"/>
    <property type="match status" value="1"/>
</dbReference>
<feature type="modified residue" description="4-aspartylphosphate" evidence="14">
    <location>
        <position position="1251"/>
    </location>
</feature>
<keyword evidence="13" id="KW-0131">Cell cycle</keyword>
<dbReference type="Pfam" id="PF00072">
    <property type="entry name" value="Response_reg"/>
    <property type="match status" value="1"/>
</dbReference>
<feature type="domain" description="PAS" evidence="18">
    <location>
        <begin position="814"/>
        <end position="858"/>
    </location>
</feature>
<dbReference type="Gene3D" id="3.30.450.20">
    <property type="entry name" value="PAS domain"/>
    <property type="match status" value="3"/>
</dbReference>
<evidence type="ECO:0000256" key="3">
    <source>
        <dbReference type="ARBA" id="ARBA00012438"/>
    </source>
</evidence>
<sequence>MRNTEKKNKTPLIRQPVLAVLLIVLLAGTLLLTSWRIHLAEREFLARLLVQTELLAETINPERVMALSGSADDLNKPEYQRLKKQFETAIRLSTDYRYIYLMGRDGEGRLFFFIDVGQTDTGIKDALPGTLYLDDHDGSMSRIFTENFSISGGPYTDAWGTFMSGVAPVRDPRNGEVLAILGLDVDVRAWKQSLYPKTLPPLIFMLFLIAALFMVSHLLSQSRKNENRLPAPVHFLIPTTLFILGIAFSALLGWAGHSYENHRRHGIFSELAHGQVRAVKEALFDLRDYQLEGLAAFFKGSEKVETHEFHAYTNHLVKDSAIHAWGWAPLVRDNEKTDFENTIRSKGMKDFRVWQRDGKDRQISPAMQGGYFPLMMVSPVEGNETALGFDLGSEPLRRAAMEKSWRTGLVTASVPLSLIHQNSGEKGIFVFRPVFSKETSGEPQGFVMAVVRMEPLLRSVSSPRALTNFTIFFLSPDKGAEFLARMESGPEISAAGFALSYPIFIFGRVFVVTVKANAKFLRLSPPRSGFFIFLTGSLLSTVLALFLSHVLQRRRILEEMVEEKSSELQKKTMILENIMETTLSGYWVWNIPEKSLYLSPGFKTMFGYKEEELPNTIRTWKSLLHGPDYAAAQENFLKHTLSHGREPFFCELRYIHKEGHIIWAICTGSVISWAEDGSPLRMVGCHVDITAQKEVQARIKALSERQQSLLMTVPDIVMEVDTHRIYTWANEAGIQFFGEDVIGREAQDFFEGEQTTYEIVKPLFLGDEQVISLESWQMRRDGAKRLLSWRCRTLKDENGYVTGVLAIARDITENQQHARNLIETSLDPMVTISAEGIITDVNMAAEKITGISRDRLMGSDFSAYFTDSESARQGYRDVLEKGEIRDYPLVVRHTSGKLYDVLFNASVYRSEEGEILGIFAAARDITDRKHVELELQKAKDAAEQASRAKSAFVASMSHEIRTPLNAIIGFSSILERHPLLATQQREQVALIRQSGDHLLELINEILEMARIEADALTFHPEIFSLKAFLHDMEKVSHNRAEAKGLHFQVICQNTPEFVKGDVIKLRQILINLLGNAIKFTTSGMVQLHVRVEDGPRQGSLQLVAQVEDTGPGIHEDELARIFLPFHQADEGLRAGGTGLGLAICRHLAEFMDGEISAESQPGSGSVFTLRVPVQRADAAGSQPSASPDKKIIGLRVRPDARRILIVDDLDQNRRMLHTMLSPFGFDIREAENGQEALEIFEIWQPHAILMDMRMPVMDGLEATRRIKSHGSGANTPVIAVTTLVMKEDMQDMLASGMAACLNKPFKMEELFKLLAETLHLELMYKEETEPDETMIYPSLTPDDIKHLSPNLIHSMKEAVENGEITRMNDILESLRQEDAVLAGRIKKLSDAFEYEKLLRILNREG</sequence>
<dbReference type="InterPro" id="IPR001789">
    <property type="entry name" value="Sig_transdc_resp-reg_receiver"/>
</dbReference>
<protein>
    <recommendedName>
        <fullName evidence="3">histidine kinase</fullName>
        <ecNumber evidence="3">2.7.13.3</ecNumber>
    </recommendedName>
</protein>
<evidence type="ECO:0000256" key="9">
    <source>
        <dbReference type="ARBA" id="ARBA00022840"/>
    </source>
</evidence>
<organism evidence="21 22">
    <name type="scientific">Desulfobotulus alkaliphilus</name>
    <dbReference type="NCBI Taxonomy" id="622671"/>
    <lineage>
        <taxon>Bacteria</taxon>
        <taxon>Pseudomonadati</taxon>
        <taxon>Thermodesulfobacteriota</taxon>
        <taxon>Desulfobacteria</taxon>
        <taxon>Desulfobacterales</taxon>
        <taxon>Desulfobacteraceae</taxon>
        <taxon>Desulfobotulus</taxon>
    </lineage>
</organism>
<evidence type="ECO:0000256" key="10">
    <source>
        <dbReference type="ARBA" id="ARBA00022989"/>
    </source>
</evidence>
<dbReference type="PROSITE" id="PS50113">
    <property type="entry name" value="PAC"/>
    <property type="match status" value="3"/>
</dbReference>
<dbReference type="InterPro" id="IPR036890">
    <property type="entry name" value="HATPase_C_sf"/>
</dbReference>
<dbReference type="GO" id="GO:0005524">
    <property type="term" value="F:ATP binding"/>
    <property type="evidence" value="ECO:0007669"/>
    <property type="project" value="UniProtKB-KW"/>
</dbReference>
<evidence type="ECO:0000313" key="22">
    <source>
        <dbReference type="Proteomes" id="UP000318307"/>
    </source>
</evidence>
<feature type="transmembrane region" description="Helical" evidence="15">
    <location>
        <begin position="12"/>
        <end position="32"/>
    </location>
</feature>
<dbReference type="Pfam" id="PF00989">
    <property type="entry name" value="PAS"/>
    <property type="match status" value="1"/>
</dbReference>
<dbReference type="OrthoDB" id="5409660at2"/>
<dbReference type="CDD" id="cd00130">
    <property type="entry name" value="PAS"/>
    <property type="match status" value="3"/>
</dbReference>
<evidence type="ECO:0000259" key="19">
    <source>
        <dbReference type="PROSITE" id="PS50113"/>
    </source>
</evidence>
<keyword evidence="10 15" id="KW-1133">Transmembrane helix</keyword>
<dbReference type="PRINTS" id="PR00344">
    <property type="entry name" value="BCTRLSENSOR"/>
</dbReference>
<dbReference type="Pfam" id="PF03924">
    <property type="entry name" value="CHASE"/>
    <property type="match status" value="1"/>
</dbReference>
<evidence type="ECO:0000256" key="5">
    <source>
        <dbReference type="ARBA" id="ARBA00022679"/>
    </source>
</evidence>
<dbReference type="PROSITE" id="PS50109">
    <property type="entry name" value="HIS_KIN"/>
    <property type="match status" value="1"/>
</dbReference>
<dbReference type="SUPFAM" id="SSF55785">
    <property type="entry name" value="PYP-like sensor domain (PAS domain)"/>
    <property type="match status" value="3"/>
</dbReference>
<dbReference type="Gene3D" id="3.40.50.2300">
    <property type="match status" value="1"/>
</dbReference>
<dbReference type="CDD" id="cd16922">
    <property type="entry name" value="HATPase_EvgS-ArcB-TorS-like"/>
    <property type="match status" value="1"/>
</dbReference>
<dbReference type="PANTHER" id="PTHR43047">
    <property type="entry name" value="TWO-COMPONENT HISTIDINE PROTEIN KINASE"/>
    <property type="match status" value="1"/>
</dbReference>
<dbReference type="InterPro" id="IPR013767">
    <property type="entry name" value="PAS_fold"/>
</dbReference>
<evidence type="ECO:0000256" key="4">
    <source>
        <dbReference type="ARBA" id="ARBA00022553"/>
    </source>
</evidence>
<dbReference type="Gene3D" id="3.30.450.350">
    <property type="entry name" value="CHASE domain"/>
    <property type="match status" value="1"/>
</dbReference>
<dbReference type="PROSITE" id="PS50110">
    <property type="entry name" value="RESPONSE_REGULATORY"/>
    <property type="match status" value="1"/>
</dbReference>
<feature type="domain" description="Response regulatory" evidence="17">
    <location>
        <begin position="1202"/>
        <end position="1318"/>
    </location>
</feature>
<dbReference type="PROSITE" id="PS50112">
    <property type="entry name" value="PAS"/>
    <property type="match status" value="2"/>
</dbReference>
<dbReference type="SMART" id="SM00448">
    <property type="entry name" value="REC"/>
    <property type="match status" value="1"/>
</dbReference>
<dbReference type="InterPro" id="IPR011006">
    <property type="entry name" value="CheY-like_superfamily"/>
</dbReference>
<dbReference type="SMART" id="SM00388">
    <property type="entry name" value="HisKA"/>
    <property type="match status" value="1"/>
</dbReference>
<evidence type="ECO:0000259" key="20">
    <source>
        <dbReference type="PROSITE" id="PS50839"/>
    </source>
</evidence>
<keyword evidence="6 15" id="KW-0812">Transmembrane</keyword>
<comment type="catalytic activity">
    <reaction evidence="1">
        <text>ATP + protein L-histidine = ADP + protein N-phospho-L-histidine.</text>
        <dbReference type="EC" id="2.7.13.3"/>
    </reaction>
</comment>
<feature type="domain" description="Histidine kinase" evidence="16">
    <location>
        <begin position="955"/>
        <end position="1175"/>
    </location>
</feature>
<dbReference type="NCBIfam" id="TIGR00229">
    <property type="entry name" value="sensory_box"/>
    <property type="match status" value="3"/>
</dbReference>
<dbReference type="SMART" id="SM01079">
    <property type="entry name" value="CHASE"/>
    <property type="match status" value="1"/>
</dbReference>
<evidence type="ECO:0000256" key="15">
    <source>
        <dbReference type="SAM" id="Phobius"/>
    </source>
</evidence>
<evidence type="ECO:0000256" key="8">
    <source>
        <dbReference type="ARBA" id="ARBA00022777"/>
    </source>
</evidence>
<dbReference type="InterPro" id="IPR001610">
    <property type="entry name" value="PAC"/>
</dbReference>
<feature type="domain" description="CHASE" evidence="20">
    <location>
        <begin position="300"/>
        <end position="462"/>
    </location>
</feature>
<evidence type="ECO:0000256" key="13">
    <source>
        <dbReference type="ARBA" id="ARBA00023306"/>
    </source>
</evidence>
<dbReference type="InterPro" id="IPR000014">
    <property type="entry name" value="PAS"/>
</dbReference>
<dbReference type="InterPro" id="IPR006189">
    <property type="entry name" value="CHASE_dom"/>
</dbReference>
<dbReference type="Pfam" id="PF13426">
    <property type="entry name" value="PAS_9"/>
    <property type="match status" value="1"/>
</dbReference>
<dbReference type="InterPro" id="IPR000700">
    <property type="entry name" value="PAS-assoc_C"/>
</dbReference>
<dbReference type="SMART" id="SM00387">
    <property type="entry name" value="HATPase_c"/>
    <property type="match status" value="1"/>
</dbReference>
<feature type="domain" description="PAC" evidence="19">
    <location>
        <begin position="771"/>
        <end position="823"/>
    </location>
</feature>
<keyword evidence="12 15" id="KW-0472">Membrane</keyword>
<dbReference type="InterPro" id="IPR036097">
    <property type="entry name" value="HisK_dim/P_sf"/>
</dbReference>
<dbReference type="SUPFAM" id="SSF52172">
    <property type="entry name" value="CheY-like"/>
    <property type="match status" value="1"/>
</dbReference>
<dbReference type="GO" id="GO:0000155">
    <property type="term" value="F:phosphorelay sensor kinase activity"/>
    <property type="evidence" value="ECO:0007669"/>
    <property type="project" value="InterPro"/>
</dbReference>
<dbReference type="Gene3D" id="3.30.565.10">
    <property type="entry name" value="Histidine kinase-like ATPase, C-terminal domain"/>
    <property type="match status" value="1"/>
</dbReference>
<dbReference type="SMART" id="SM00091">
    <property type="entry name" value="PAS"/>
    <property type="match status" value="3"/>
</dbReference>
<feature type="transmembrane region" description="Helical" evidence="15">
    <location>
        <begin position="231"/>
        <end position="255"/>
    </location>
</feature>
<feature type="transmembrane region" description="Helical" evidence="15">
    <location>
        <begin position="492"/>
        <end position="510"/>
    </location>
</feature>
<dbReference type="InterPro" id="IPR003661">
    <property type="entry name" value="HisK_dim/P_dom"/>
</dbReference>